<gene>
    <name evidence="2" type="ORF">CTI12_AA022410</name>
</gene>
<dbReference type="AlphaFoldDB" id="A0A2U1Q401"/>
<dbReference type="Gene3D" id="3.30.70.330">
    <property type="match status" value="1"/>
</dbReference>
<dbReference type="EMBL" id="PKPP01000440">
    <property type="protein sequence ID" value="PWA92736.1"/>
    <property type="molecule type" value="Genomic_DNA"/>
</dbReference>
<dbReference type="InterPro" id="IPR012677">
    <property type="entry name" value="Nucleotide-bd_a/b_plait_sf"/>
</dbReference>
<proteinExistence type="predicted"/>
<dbReference type="InterPro" id="IPR035979">
    <property type="entry name" value="RBD_domain_sf"/>
</dbReference>
<dbReference type="SUPFAM" id="SSF54928">
    <property type="entry name" value="RNA-binding domain, RBD"/>
    <property type="match status" value="1"/>
</dbReference>
<reference evidence="2 3" key="1">
    <citation type="journal article" date="2018" name="Mol. Plant">
        <title>The genome of Artemisia annua provides insight into the evolution of Asteraceae family and artemisinin biosynthesis.</title>
        <authorList>
            <person name="Shen Q."/>
            <person name="Zhang L."/>
            <person name="Liao Z."/>
            <person name="Wang S."/>
            <person name="Yan T."/>
            <person name="Shi P."/>
            <person name="Liu M."/>
            <person name="Fu X."/>
            <person name="Pan Q."/>
            <person name="Wang Y."/>
            <person name="Lv Z."/>
            <person name="Lu X."/>
            <person name="Zhang F."/>
            <person name="Jiang W."/>
            <person name="Ma Y."/>
            <person name="Chen M."/>
            <person name="Hao X."/>
            <person name="Li L."/>
            <person name="Tang Y."/>
            <person name="Lv G."/>
            <person name="Zhou Y."/>
            <person name="Sun X."/>
            <person name="Brodelius P.E."/>
            <person name="Rose J.K.C."/>
            <person name="Tang K."/>
        </authorList>
    </citation>
    <scope>NUCLEOTIDE SEQUENCE [LARGE SCALE GENOMIC DNA]</scope>
    <source>
        <strain evidence="3">cv. Huhao1</strain>
        <tissue evidence="2">Leaf</tissue>
    </source>
</reference>
<dbReference type="OrthoDB" id="1749483at2759"/>
<evidence type="ECO:0000259" key="1">
    <source>
        <dbReference type="SMART" id="SM00360"/>
    </source>
</evidence>
<dbReference type="Proteomes" id="UP000245207">
    <property type="component" value="Unassembled WGS sequence"/>
</dbReference>
<evidence type="ECO:0000313" key="2">
    <source>
        <dbReference type="EMBL" id="PWA92736.1"/>
    </source>
</evidence>
<dbReference type="CDD" id="cd00590">
    <property type="entry name" value="RRM_SF"/>
    <property type="match status" value="1"/>
</dbReference>
<dbReference type="InterPro" id="IPR000504">
    <property type="entry name" value="RRM_dom"/>
</dbReference>
<dbReference type="GO" id="GO:0003723">
    <property type="term" value="F:RNA binding"/>
    <property type="evidence" value="ECO:0007669"/>
    <property type="project" value="InterPro"/>
</dbReference>
<dbReference type="Pfam" id="PF00076">
    <property type="entry name" value="RRM_1"/>
    <property type="match status" value="1"/>
</dbReference>
<evidence type="ECO:0000313" key="3">
    <source>
        <dbReference type="Proteomes" id="UP000245207"/>
    </source>
</evidence>
<keyword evidence="3" id="KW-1185">Reference proteome</keyword>
<dbReference type="SMART" id="SM00360">
    <property type="entry name" value="RRM"/>
    <property type="match status" value="1"/>
</dbReference>
<protein>
    <recommendedName>
        <fullName evidence="1">RRM domain-containing protein</fullName>
    </recommendedName>
</protein>
<feature type="domain" description="RRM" evidence="1">
    <location>
        <begin position="42"/>
        <end position="114"/>
    </location>
</feature>
<accession>A0A2U1Q401</accession>
<sequence length="129" mass="14497">MGKPATHTDPNGWTWTFRNNKTTNSKPIGNPYHSDVDKVATSFYVTNFPDSIDARGLWNTCTPYGRLVDALIANKRSKAGKRFGFIRYLGVIDASNFVRSLSNIWVGNYHLLKSGNNGALFFLPDSFYL</sequence>
<comment type="caution">
    <text evidence="2">The sequence shown here is derived from an EMBL/GenBank/DDBJ whole genome shotgun (WGS) entry which is preliminary data.</text>
</comment>
<organism evidence="2 3">
    <name type="scientific">Artemisia annua</name>
    <name type="common">Sweet wormwood</name>
    <dbReference type="NCBI Taxonomy" id="35608"/>
    <lineage>
        <taxon>Eukaryota</taxon>
        <taxon>Viridiplantae</taxon>
        <taxon>Streptophyta</taxon>
        <taxon>Embryophyta</taxon>
        <taxon>Tracheophyta</taxon>
        <taxon>Spermatophyta</taxon>
        <taxon>Magnoliopsida</taxon>
        <taxon>eudicotyledons</taxon>
        <taxon>Gunneridae</taxon>
        <taxon>Pentapetalae</taxon>
        <taxon>asterids</taxon>
        <taxon>campanulids</taxon>
        <taxon>Asterales</taxon>
        <taxon>Asteraceae</taxon>
        <taxon>Asteroideae</taxon>
        <taxon>Anthemideae</taxon>
        <taxon>Artemisiinae</taxon>
        <taxon>Artemisia</taxon>
    </lineage>
</organism>
<name>A0A2U1Q401_ARTAN</name>